<dbReference type="Gene3D" id="3.80.10.10">
    <property type="entry name" value="Ribonuclease Inhibitor"/>
    <property type="match status" value="1"/>
</dbReference>
<accession>A0A9W8MW50</accession>
<sequence length="653" mass="72720">MKTFFTPIHTPHTLSTGLNTPSALGPSQPNDIQDHLLPQILDSQDLLDAKLALLESPRSGSPIDTVPNEILSLILEKGYFDSARGLPDSSFRTLTSHISRRFRDLTFYTPSLWSVIQLSPSNVFEEVEILPLHLGRSKDHLLDIQLSCFWASDLTESVMDLLVPHSQRWRQLAITTVNDYIFSFIEHIPAPFLRYLTVSHYANSQHIALPSSIFNNDLPRLEYLCLRNVDINNIKFSLQNLKTLGIRGYGTWPSFEKLNDMLGGSTALQRLILHVKPADVLRQVQVGQSGSLLLPGLDTIEIYTSEWLTEDQAALIRLFACPKLHSLVVRESVSSPTEAAHTIMSYNAFGSGSNTFPPSLGPLLSVRAANVAFACLATPIPSNITNFWSSRKVVWPKLPQLRQAFGLLSSLERLVVSGLNARGALLSIMDGELLEEIEAHMGEAESGVTLPSLQSLILAVDHPACLSSTSWQRECLGRFLRLFSFPSLASLHFQGITLPQWRLVVQTFGGARAEEYPKLMMLALSDMTDIVPTDPRDSACVDLSGAFPHLQHLKLARVGSNGFIWHLLPKDSSHKGHWPDLRTLSISGDVNASRPLLHRVINARESSDRPLEKLFLDAHFFSNGDSVEWMRDRVEVSRIHAEEYTAVEVNLGI</sequence>
<dbReference type="SUPFAM" id="SSF52047">
    <property type="entry name" value="RNI-like"/>
    <property type="match status" value="1"/>
</dbReference>
<dbReference type="OrthoDB" id="3155440at2759"/>
<name>A0A9W8MW50_9AGAR</name>
<dbReference type="EMBL" id="JANKHO010000662">
    <property type="protein sequence ID" value="KAJ3507410.1"/>
    <property type="molecule type" value="Genomic_DNA"/>
</dbReference>
<proteinExistence type="predicted"/>
<dbReference type="PANTHER" id="PTHR47186">
    <property type="entry name" value="LEUCINE-RICH REPEAT-CONTAINING PROTEIN 57"/>
    <property type="match status" value="1"/>
</dbReference>
<gene>
    <name evidence="1" type="ORF">NLJ89_g6318</name>
</gene>
<organism evidence="1 2">
    <name type="scientific">Agrocybe chaxingu</name>
    <dbReference type="NCBI Taxonomy" id="84603"/>
    <lineage>
        <taxon>Eukaryota</taxon>
        <taxon>Fungi</taxon>
        <taxon>Dikarya</taxon>
        <taxon>Basidiomycota</taxon>
        <taxon>Agaricomycotina</taxon>
        <taxon>Agaricomycetes</taxon>
        <taxon>Agaricomycetidae</taxon>
        <taxon>Agaricales</taxon>
        <taxon>Agaricineae</taxon>
        <taxon>Strophariaceae</taxon>
        <taxon>Agrocybe</taxon>
    </lineage>
</organism>
<evidence type="ECO:0000313" key="1">
    <source>
        <dbReference type="EMBL" id="KAJ3507410.1"/>
    </source>
</evidence>
<dbReference type="AlphaFoldDB" id="A0A9W8MW50"/>
<keyword evidence="2" id="KW-1185">Reference proteome</keyword>
<evidence type="ECO:0000313" key="2">
    <source>
        <dbReference type="Proteomes" id="UP001148786"/>
    </source>
</evidence>
<dbReference type="Proteomes" id="UP001148786">
    <property type="component" value="Unassembled WGS sequence"/>
</dbReference>
<reference evidence="1" key="1">
    <citation type="submission" date="2022-07" db="EMBL/GenBank/DDBJ databases">
        <title>Genome Sequence of Agrocybe chaxingu.</title>
        <authorList>
            <person name="Buettner E."/>
        </authorList>
    </citation>
    <scope>NUCLEOTIDE SEQUENCE</scope>
    <source>
        <strain evidence="1">MP-N11</strain>
    </source>
</reference>
<evidence type="ECO:0008006" key="3">
    <source>
        <dbReference type="Google" id="ProtNLM"/>
    </source>
</evidence>
<dbReference type="InterPro" id="IPR032675">
    <property type="entry name" value="LRR_dom_sf"/>
</dbReference>
<dbReference type="PANTHER" id="PTHR47186:SF3">
    <property type="entry name" value="OS09G0267800 PROTEIN"/>
    <property type="match status" value="1"/>
</dbReference>
<comment type="caution">
    <text evidence="1">The sequence shown here is derived from an EMBL/GenBank/DDBJ whole genome shotgun (WGS) entry which is preliminary data.</text>
</comment>
<protein>
    <recommendedName>
        <fullName evidence="3">F-box domain-containing protein</fullName>
    </recommendedName>
</protein>